<dbReference type="Gene3D" id="3.55.40.10">
    <property type="entry name" value="minor pseudopilin epsh domain"/>
    <property type="match status" value="1"/>
</dbReference>
<dbReference type="InterPro" id="IPR022346">
    <property type="entry name" value="T2SS_GspH"/>
</dbReference>
<dbReference type="GO" id="GO:0015628">
    <property type="term" value="P:protein secretion by the type II secretion system"/>
    <property type="evidence" value="ECO:0007669"/>
    <property type="project" value="InterPro"/>
</dbReference>
<evidence type="ECO:0000256" key="5">
    <source>
        <dbReference type="ARBA" id="ARBA00022692"/>
    </source>
</evidence>
<evidence type="ECO:0000313" key="9">
    <source>
        <dbReference type="EMBL" id="MBI2877304.1"/>
    </source>
</evidence>
<keyword evidence="6" id="KW-1133">Transmembrane helix</keyword>
<comment type="subcellular location">
    <subcellularLocation>
        <location evidence="1">Cell inner membrane</location>
        <topology evidence="1">Single-pass membrane protein</topology>
    </subcellularLocation>
</comment>
<proteinExistence type="predicted"/>
<reference evidence="9" key="1">
    <citation type="submission" date="2020-07" db="EMBL/GenBank/DDBJ databases">
        <title>Huge and variable diversity of episymbiotic CPR bacteria and DPANN archaea in groundwater ecosystems.</title>
        <authorList>
            <person name="He C.Y."/>
            <person name="Keren R."/>
            <person name="Whittaker M."/>
            <person name="Farag I.F."/>
            <person name="Doudna J."/>
            <person name="Cate J.H.D."/>
            <person name="Banfield J.F."/>
        </authorList>
    </citation>
    <scope>NUCLEOTIDE SEQUENCE</scope>
    <source>
        <strain evidence="9">NC_groundwater_672_Ag_B-0.1um_62_36</strain>
    </source>
</reference>
<keyword evidence="3" id="KW-0488">Methylation</keyword>
<evidence type="ECO:0000256" key="1">
    <source>
        <dbReference type="ARBA" id="ARBA00004377"/>
    </source>
</evidence>
<protein>
    <submittedName>
        <fullName evidence="9">GspH/FimT family protein</fullName>
    </submittedName>
</protein>
<dbReference type="GO" id="GO:0005886">
    <property type="term" value="C:plasma membrane"/>
    <property type="evidence" value="ECO:0007669"/>
    <property type="project" value="UniProtKB-SubCell"/>
</dbReference>
<keyword evidence="7" id="KW-0472">Membrane</keyword>
<comment type="caution">
    <text evidence="9">The sequence shown here is derived from an EMBL/GenBank/DDBJ whole genome shotgun (WGS) entry which is preliminary data.</text>
</comment>
<name>A0A932FZB3_UNCTE</name>
<feature type="domain" description="General secretion pathway GspH" evidence="8">
    <location>
        <begin position="1"/>
        <end position="104"/>
    </location>
</feature>
<organism evidence="9 10">
    <name type="scientific">Tectimicrobiota bacterium</name>
    <dbReference type="NCBI Taxonomy" id="2528274"/>
    <lineage>
        <taxon>Bacteria</taxon>
        <taxon>Pseudomonadati</taxon>
        <taxon>Nitrospinota/Tectimicrobiota group</taxon>
        <taxon>Candidatus Tectimicrobiota</taxon>
    </lineage>
</organism>
<accession>A0A932FZB3</accession>
<evidence type="ECO:0000313" key="10">
    <source>
        <dbReference type="Proteomes" id="UP000769766"/>
    </source>
</evidence>
<gene>
    <name evidence="9" type="ORF">HYY20_10515</name>
</gene>
<keyword evidence="4" id="KW-0997">Cell inner membrane</keyword>
<dbReference type="EMBL" id="JACPRF010000321">
    <property type="protein sequence ID" value="MBI2877304.1"/>
    <property type="molecule type" value="Genomic_DNA"/>
</dbReference>
<dbReference type="AlphaFoldDB" id="A0A932FZB3"/>
<dbReference type="Proteomes" id="UP000769766">
    <property type="component" value="Unassembled WGS sequence"/>
</dbReference>
<keyword evidence="2" id="KW-1003">Cell membrane</keyword>
<evidence type="ECO:0000256" key="4">
    <source>
        <dbReference type="ARBA" id="ARBA00022519"/>
    </source>
</evidence>
<keyword evidence="5" id="KW-0812">Transmembrane</keyword>
<evidence type="ECO:0000256" key="6">
    <source>
        <dbReference type="ARBA" id="ARBA00022989"/>
    </source>
</evidence>
<evidence type="ECO:0000256" key="3">
    <source>
        <dbReference type="ARBA" id="ARBA00022481"/>
    </source>
</evidence>
<dbReference type="GO" id="GO:0015627">
    <property type="term" value="C:type II protein secretion system complex"/>
    <property type="evidence" value="ECO:0007669"/>
    <property type="project" value="InterPro"/>
</dbReference>
<evidence type="ECO:0000259" key="8">
    <source>
        <dbReference type="Pfam" id="PF12019"/>
    </source>
</evidence>
<evidence type="ECO:0000256" key="2">
    <source>
        <dbReference type="ARBA" id="ARBA00022475"/>
    </source>
</evidence>
<sequence>MATDLQLARLRAVSQNVNYQLSFTPGSDQYTLERWNTVTSAYEQEGIARQLGNPAGAYYRAGVDLTAPAGVVVFQTRGTSSNTTVTLTSSTCGKTKSVVISLTGRVRIQ</sequence>
<dbReference type="Pfam" id="PF12019">
    <property type="entry name" value="GspH"/>
    <property type="match status" value="1"/>
</dbReference>
<evidence type="ECO:0000256" key="7">
    <source>
        <dbReference type="ARBA" id="ARBA00023136"/>
    </source>
</evidence>